<reference evidence="6 7" key="1">
    <citation type="submission" date="2019-01" db="EMBL/GenBank/DDBJ databases">
        <title>Draft genome sequence of Psathyrella aberdarensis IHI B618.</title>
        <authorList>
            <person name="Buettner E."/>
            <person name="Kellner H."/>
        </authorList>
    </citation>
    <scope>NUCLEOTIDE SEQUENCE [LARGE SCALE GENOMIC DNA]</scope>
    <source>
        <strain evidence="6 7">IHI B618</strain>
    </source>
</reference>
<evidence type="ECO:0000256" key="4">
    <source>
        <dbReference type="ARBA" id="ARBA00023239"/>
    </source>
</evidence>
<dbReference type="Pfam" id="PF04828">
    <property type="entry name" value="GFA"/>
    <property type="match status" value="1"/>
</dbReference>
<sequence length="155" mass="17872">MSSDEEIIIQGGCYCGAARYQTKGRPIRAAYCHCTLCQRLNAAAFIHGIHWNAEQFSWTHSDNPEEALQTYDVASKPWKRRFRCKKCGCAIAGHNTKTDKWSTWGAQLDRDENARIKNWDVIKPTDHIFYDTRMLDVNDGLPKWKGYGNESERLD</sequence>
<dbReference type="OrthoDB" id="9970124at2759"/>
<dbReference type="GO" id="GO:0016846">
    <property type="term" value="F:carbon-sulfur lyase activity"/>
    <property type="evidence" value="ECO:0007669"/>
    <property type="project" value="InterPro"/>
</dbReference>
<dbReference type="PANTHER" id="PTHR33337">
    <property type="entry name" value="GFA DOMAIN-CONTAINING PROTEIN"/>
    <property type="match status" value="1"/>
</dbReference>
<dbReference type="Proteomes" id="UP000290288">
    <property type="component" value="Unassembled WGS sequence"/>
</dbReference>
<evidence type="ECO:0000259" key="5">
    <source>
        <dbReference type="PROSITE" id="PS51891"/>
    </source>
</evidence>
<feature type="domain" description="CENP-V/GFA" evidence="5">
    <location>
        <begin position="9"/>
        <end position="131"/>
    </location>
</feature>
<keyword evidence="4" id="KW-0456">Lyase</keyword>
<organism evidence="6 7">
    <name type="scientific">Candolleomyces aberdarensis</name>
    <dbReference type="NCBI Taxonomy" id="2316362"/>
    <lineage>
        <taxon>Eukaryota</taxon>
        <taxon>Fungi</taxon>
        <taxon>Dikarya</taxon>
        <taxon>Basidiomycota</taxon>
        <taxon>Agaricomycotina</taxon>
        <taxon>Agaricomycetes</taxon>
        <taxon>Agaricomycetidae</taxon>
        <taxon>Agaricales</taxon>
        <taxon>Agaricineae</taxon>
        <taxon>Psathyrellaceae</taxon>
        <taxon>Candolleomyces</taxon>
    </lineage>
</organism>
<comment type="caution">
    <text evidence="6">The sequence shown here is derived from an EMBL/GenBank/DDBJ whole genome shotgun (WGS) entry which is preliminary data.</text>
</comment>
<accession>A0A4Q2DSL2</accession>
<evidence type="ECO:0000256" key="2">
    <source>
        <dbReference type="ARBA" id="ARBA00022723"/>
    </source>
</evidence>
<dbReference type="SUPFAM" id="SSF51316">
    <property type="entry name" value="Mss4-like"/>
    <property type="match status" value="1"/>
</dbReference>
<evidence type="ECO:0000256" key="3">
    <source>
        <dbReference type="ARBA" id="ARBA00022833"/>
    </source>
</evidence>
<dbReference type="InterPro" id="IPR011057">
    <property type="entry name" value="Mss4-like_sf"/>
</dbReference>
<dbReference type="PANTHER" id="PTHR33337:SF40">
    <property type="entry name" value="CENP-V_GFA DOMAIN-CONTAINING PROTEIN-RELATED"/>
    <property type="match status" value="1"/>
</dbReference>
<dbReference type="Gene3D" id="3.90.1590.10">
    <property type="entry name" value="glutathione-dependent formaldehyde- activating enzyme (gfa)"/>
    <property type="match status" value="1"/>
</dbReference>
<keyword evidence="2" id="KW-0479">Metal-binding</keyword>
<keyword evidence="7" id="KW-1185">Reference proteome</keyword>
<dbReference type="AlphaFoldDB" id="A0A4Q2DSL2"/>
<gene>
    <name evidence="6" type="ORF">EST38_g2795</name>
</gene>
<comment type="similarity">
    <text evidence="1">Belongs to the Gfa family.</text>
</comment>
<protein>
    <recommendedName>
        <fullName evidence="5">CENP-V/GFA domain-containing protein</fullName>
    </recommendedName>
</protein>
<evidence type="ECO:0000313" key="6">
    <source>
        <dbReference type="EMBL" id="RXW23043.1"/>
    </source>
</evidence>
<dbReference type="GO" id="GO:0046872">
    <property type="term" value="F:metal ion binding"/>
    <property type="evidence" value="ECO:0007669"/>
    <property type="project" value="UniProtKB-KW"/>
</dbReference>
<evidence type="ECO:0000256" key="1">
    <source>
        <dbReference type="ARBA" id="ARBA00005495"/>
    </source>
</evidence>
<name>A0A4Q2DSL2_9AGAR</name>
<dbReference type="PROSITE" id="PS51891">
    <property type="entry name" value="CENP_V_GFA"/>
    <property type="match status" value="1"/>
</dbReference>
<dbReference type="InterPro" id="IPR006913">
    <property type="entry name" value="CENP-V/GFA"/>
</dbReference>
<evidence type="ECO:0000313" key="7">
    <source>
        <dbReference type="Proteomes" id="UP000290288"/>
    </source>
</evidence>
<dbReference type="EMBL" id="SDEE01000053">
    <property type="protein sequence ID" value="RXW23043.1"/>
    <property type="molecule type" value="Genomic_DNA"/>
</dbReference>
<keyword evidence="3" id="KW-0862">Zinc</keyword>
<proteinExistence type="inferred from homology"/>
<dbReference type="STRING" id="2316362.A0A4Q2DSL2"/>